<proteinExistence type="predicted"/>
<dbReference type="InterPro" id="IPR003497">
    <property type="entry name" value="BRO_N_domain"/>
</dbReference>
<protein>
    <recommendedName>
        <fullName evidence="2">Bro-N domain-containing protein</fullName>
    </recommendedName>
</protein>
<gene>
    <name evidence="3" type="ORF">CDAR_603021</name>
</gene>
<dbReference type="AlphaFoldDB" id="A0AAV4RY94"/>
<evidence type="ECO:0000256" key="1">
    <source>
        <dbReference type="SAM" id="MobiDB-lite"/>
    </source>
</evidence>
<evidence type="ECO:0000313" key="4">
    <source>
        <dbReference type="Proteomes" id="UP001054837"/>
    </source>
</evidence>
<dbReference type="Pfam" id="PF02498">
    <property type="entry name" value="Bro-N"/>
    <property type="match status" value="1"/>
</dbReference>
<feature type="compositionally biased region" description="Basic and acidic residues" evidence="1">
    <location>
        <begin position="196"/>
        <end position="220"/>
    </location>
</feature>
<comment type="caution">
    <text evidence="3">The sequence shown here is derived from an EMBL/GenBank/DDBJ whole genome shotgun (WGS) entry which is preliminary data.</text>
</comment>
<reference evidence="3 4" key="1">
    <citation type="submission" date="2021-06" db="EMBL/GenBank/DDBJ databases">
        <title>Caerostris darwini draft genome.</title>
        <authorList>
            <person name="Kono N."/>
            <person name="Arakawa K."/>
        </authorList>
    </citation>
    <scope>NUCLEOTIDE SEQUENCE [LARGE SCALE GENOMIC DNA]</scope>
</reference>
<name>A0AAV4RY94_9ARAC</name>
<feature type="region of interest" description="Disordered" evidence="1">
    <location>
        <begin position="192"/>
        <end position="234"/>
    </location>
</feature>
<evidence type="ECO:0000313" key="3">
    <source>
        <dbReference type="EMBL" id="GIY26054.1"/>
    </source>
</evidence>
<evidence type="ECO:0000259" key="2">
    <source>
        <dbReference type="PROSITE" id="PS51750"/>
    </source>
</evidence>
<keyword evidence="4" id="KW-1185">Reference proteome</keyword>
<organism evidence="3 4">
    <name type="scientific">Caerostris darwini</name>
    <dbReference type="NCBI Taxonomy" id="1538125"/>
    <lineage>
        <taxon>Eukaryota</taxon>
        <taxon>Metazoa</taxon>
        <taxon>Ecdysozoa</taxon>
        <taxon>Arthropoda</taxon>
        <taxon>Chelicerata</taxon>
        <taxon>Arachnida</taxon>
        <taxon>Araneae</taxon>
        <taxon>Araneomorphae</taxon>
        <taxon>Entelegynae</taxon>
        <taxon>Araneoidea</taxon>
        <taxon>Araneidae</taxon>
        <taxon>Caerostris</taxon>
    </lineage>
</organism>
<dbReference type="PROSITE" id="PS51750">
    <property type="entry name" value="BRO_N"/>
    <property type="match status" value="1"/>
</dbReference>
<dbReference type="SMART" id="SM01040">
    <property type="entry name" value="Bro-N"/>
    <property type="match status" value="1"/>
</dbReference>
<dbReference type="Proteomes" id="UP001054837">
    <property type="component" value="Unassembled WGS sequence"/>
</dbReference>
<feature type="domain" description="Bro-N" evidence="2">
    <location>
        <begin position="1"/>
        <end position="105"/>
    </location>
</feature>
<dbReference type="EMBL" id="BPLQ01006891">
    <property type="protein sequence ID" value="GIY26054.1"/>
    <property type="molecule type" value="Genomic_DNA"/>
</dbReference>
<sequence>MALHHASFFYEAEQYDFTYIIDKENSPWFKSDEIETILEYRHSLCADHQKQWCEIDDPGNEDPYTLFVNTSGLLQWLSSTIETPVVMEFKRWITNELLPLIRGPHILQVYKKNTGNVFIFVQDYKENIKEAVKKINLRSFTLYLEKANIPPDKNICEMLKPIRMSQPEMKMNTFEQEIKVLELILNFGEMKTSPDLGKKEKPEEEIKTPPNLGKEEKKTEEEIDFENNSKKRKL</sequence>
<accession>A0AAV4RY94</accession>